<dbReference type="Proteomes" id="UP000675664">
    <property type="component" value="Unassembled WGS sequence"/>
</dbReference>
<keyword evidence="4" id="KW-0464">Manganese</keyword>
<dbReference type="NCBIfam" id="TIGR01230">
    <property type="entry name" value="agmatinase"/>
    <property type="match status" value="1"/>
</dbReference>
<dbReference type="InterPro" id="IPR005925">
    <property type="entry name" value="Agmatinase-rel"/>
</dbReference>
<dbReference type="GO" id="GO:0008783">
    <property type="term" value="F:agmatinase activity"/>
    <property type="evidence" value="ECO:0007669"/>
    <property type="project" value="UniProtKB-EC"/>
</dbReference>
<dbReference type="Gene3D" id="3.40.800.10">
    <property type="entry name" value="Ureohydrolase domain"/>
    <property type="match status" value="1"/>
</dbReference>
<feature type="binding site" evidence="4">
    <location>
        <position position="134"/>
    </location>
    <ligand>
        <name>Mn(2+)</name>
        <dbReference type="ChEBI" id="CHEBI:29035"/>
        <label>1</label>
    </ligand>
</feature>
<dbReference type="PROSITE" id="PS51409">
    <property type="entry name" value="ARGINASE_2"/>
    <property type="match status" value="1"/>
</dbReference>
<feature type="binding site" evidence="4">
    <location>
        <position position="138"/>
    </location>
    <ligand>
        <name>Mn(2+)</name>
        <dbReference type="ChEBI" id="CHEBI:29035"/>
        <label>1</label>
    </ligand>
</feature>
<reference evidence="6" key="1">
    <citation type="submission" date="2021-04" db="EMBL/GenBank/DDBJ databases">
        <title>Sinoanaerobacter chloroacetimidivorans sp. nov., an obligate anaerobic bacterium isolated from anaerobic sludge.</title>
        <authorList>
            <person name="Bao Y."/>
        </authorList>
    </citation>
    <scope>NUCLEOTIDE SEQUENCE</scope>
    <source>
        <strain evidence="6">BAD-6</strain>
    </source>
</reference>
<dbReference type="PANTHER" id="PTHR11358:SF26">
    <property type="entry name" value="GUANIDINO ACID HYDROLASE, MITOCHONDRIAL"/>
    <property type="match status" value="1"/>
</dbReference>
<keyword evidence="2 4" id="KW-0479">Metal-binding</keyword>
<dbReference type="Pfam" id="PF00491">
    <property type="entry name" value="Arginase"/>
    <property type="match status" value="1"/>
</dbReference>
<evidence type="ECO:0000313" key="7">
    <source>
        <dbReference type="Proteomes" id="UP000675664"/>
    </source>
</evidence>
<comment type="similarity">
    <text evidence="1">Belongs to the arginase family. Agmatinase subfamily.</text>
</comment>
<evidence type="ECO:0000256" key="1">
    <source>
        <dbReference type="ARBA" id="ARBA00009227"/>
    </source>
</evidence>
<dbReference type="RefSeq" id="WP_227019751.1">
    <property type="nucleotide sequence ID" value="NZ_JAGSND010000014.1"/>
</dbReference>
<proteinExistence type="inferred from homology"/>
<dbReference type="InterPro" id="IPR023696">
    <property type="entry name" value="Ureohydrolase_dom_sf"/>
</dbReference>
<feature type="binding site" evidence="4">
    <location>
        <position position="136"/>
    </location>
    <ligand>
        <name>Mn(2+)</name>
        <dbReference type="ChEBI" id="CHEBI:29035"/>
        <label>1</label>
    </ligand>
</feature>
<dbReference type="AlphaFoldDB" id="A0A8J8B2B1"/>
<comment type="cofactor">
    <cofactor evidence="4">
        <name>Mn(2+)</name>
        <dbReference type="ChEBI" id="CHEBI:29035"/>
    </cofactor>
    <text evidence="4">Binds 2 manganese ions per subunit.</text>
</comment>
<dbReference type="GO" id="GO:0033389">
    <property type="term" value="P:putrescine biosynthetic process from arginine, via agmatine"/>
    <property type="evidence" value="ECO:0007669"/>
    <property type="project" value="TreeGrafter"/>
</dbReference>
<evidence type="ECO:0000256" key="3">
    <source>
        <dbReference type="ARBA" id="ARBA00022801"/>
    </source>
</evidence>
<gene>
    <name evidence="6" type="primary">speB</name>
    <name evidence="6" type="ORF">KCX82_17165</name>
</gene>
<feature type="binding site" evidence="4">
    <location>
        <position position="106"/>
    </location>
    <ligand>
        <name>Mn(2+)</name>
        <dbReference type="ChEBI" id="CHEBI:29035"/>
        <label>1</label>
    </ligand>
</feature>
<dbReference type="PRINTS" id="PR00116">
    <property type="entry name" value="ARGINASE"/>
</dbReference>
<evidence type="ECO:0000256" key="4">
    <source>
        <dbReference type="PIRSR" id="PIRSR036979-1"/>
    </source>
</evidence>
<feature type="binding site" evidence="4">
    <location>
        <position position="224"/>
    </location>
    <ligand>
        <name>Mn(2+)</name>
        <dbReference type="ChEBI" id="CHEBI:29035"/>
        <label>1</label>
    </ligand>
</feature>
<dbReference type="EMBL" id="JAGSND010000014">
    <property type="protein sequence ID" value="MBR0599618.1"/>
    <property type="molecule type" value="Genomic_DNA"/>
</dbReference>
<name>A0A8J8B2B1_9FIRM</name>
<keyword evidence="3 5" id="KW-0378">Hydrolase</keyword>
<keyword evidence="7" id="KW-1185">Reference proteome</keyword>
<dbReference type="EC" id="3.5.3.11" evidence="6"/>
<reference evidence="6" key="2">
    <citation type="submission" date="2021-04" db="EMBL/GenBank/DDBJ databases">
        <authorList>
            <person name="Liu J."/>
        </authorList>
    </citation>
    <scope>NUCLEOTIDE SEQUENCE</scope>
    <source>
        <strain evidence="6">BAD-6</strain>
    </source>
</reference>
<feature type="binding site" evidence="4">
    <location>
        <position position="226"/>
    </location>
    <ligand>
        <name>Mn(2+)</name>
        <dbReference type="ChEBI" id="CHEBI:29035"/>
        <label>1</label>
    </ligand>
</feature>
<dbReference type="SUPFAM" id="SSF52768">
    <property type="entry name" value="Arginase/deacetylase"/>
    <property type="match status" value="1"/>
</dbReference>
<dbReference type="PANTHER" id="PTHR11358">
    <property type="entry name" value="ARGINASE/AGMATINASE"/>
    <property type="match status" value="1"/>
</dbReference>
<dbReference type="InterPro" id="IPR020855">
    <property type="entry name" value="Ureohydrolase_Mn_BS"/>
</dbReference>
<sequence>MIDLKPWGDLNTEDMEKANLLIMGVPFDGAVSCGKGAALAPEKIRALSRYLPATTETGTIIKNLKAYDAGDVAVDLDWARYYKEVEDRAYDLMKTDKFSLFLGGDHSVTIPLHKAFGRYSKEKGLGKIGVIHFDSHADICDTYDSHKWSHACTERRTVEDVIGTGDLAYLGLRSYEIEELEYFKGHPEVLVIKAYDVFKEGYLACYHKLEERFHDYDAVYFTLDIDVVDPAFAPGTGTPEAGGLTSREILELTKLLIGNLPVKAMDIVEVSPPLDQENDITSWLALKIIYEVFGCLDK</sequence>
<evidence type="ECO:0000256" key="2">
    <source>
        <dbReference type="ARBA" id="ARBA00022723"/>
    </source>
</evidence>
<evidence type="ECO:0000313" key="6">
    <source>
        <dbReference type="EMBL" id="MBR0599618.1"/>
    </source>
</evidence>
<dbReference type="InterPro" id="IPR006035">
    <property type="entry name" value="Ureohydrolase"/>
</dbReference>
<organism evidence="6 7">
    <name type="scientific">Sinanaerobacter chloroacetimidivorans</name>
    <dbReference type="NCBI Taxonomy" id="2818044"/>
    <lineage>
        <taxon>Bacteria</taxon>
        <taxon>Bacillati</taxon>
        <taxon>Bacillota</taxon>
        <taxon>Clostridia</taxon>
        <taxon>Peptostreptococcales</taxon>
        <taxon>Anaerovoracaceae</taxon>
        <taxon>Sinanaerobacter</taxon>
    </lineage>
</organism>
<accession>A0A8J8B2B1</accession>
<evidence type="ECO:0000256" key="5">
    <source>
        <dbReference type="RuleBase" id="RU003684"/>
    </source>
</evidence>
<comment type="caution">
    <text evidence="6">The sequence shown here is derived from an EMBL/GenBank/DDBJ whole genome shotgun (WGS) entry which is preliminary data.</text>
</comment>
<dbReference type="PROSITE" id="PS01053">
    <property type="entry name" value="ARGINASE_1"/>
    <property type="match status" value="1"/>
</dbReference>
<dbReference type="PIRSF" id="PIRSF036979">
    <property type="entry name" value="Arginase"/>
    <property type="match status" value="1"/>
</dbReference>
<dbReference type="GO" id="GO:0046872">
    <property type="term" value="F:metal ion binding"/>
    <property type="evidence" value="ECO:0007669"/>
    <property type="project" value="UniProtKB-KW"/>
</dbReference>
<protein>
    <submittedName>
        <fullName evidence="6">Agmatinase</fullName>
        <ecNumber evidence="6">3.5.3.11</ecNumber>
    </submittedName>
</protein>